<name>A0A8H9N1Y3_VIBVL</name>
<evidence type="ECO:0000313" key="1">
    <source>
        <dbReference type="EMBL" id="HAS8541321.1"/>
    </source>
</evidence>
<proteinExistence type="predicted"/>
<organism evidence="1">
    <name type="scientific">Vibrio vulnificus</name>
    <dbReference type="NCBI Taxonomy" id="672"/>
    <lineage>
        <taxon>Bacteria</taxon>
        <taxon>Pseudomonadati</taxon>
        <taxon>Pseudomonadota</taxon>
        <taxon>Gammaproteobacteria</taxon>
        <taxon>Vibrionales</taxon>
        <taxon>Vibrionaceae</taxon>
        <taxon>Vibrio</taxon>
    </lineage>
</organism>
<dbReference type="Proteomes" id="UP000863257">
    <property type="component" value="Unassembled WGS sequence"/>
</dbReference>
<accession>A0A8H9N1Y3</accession>
<protein>
    <submittedName>
        <fullName evidence="1">Uncharacterized protein</fullName>
    </submittedName>
</protein>
<sequence length="100" mass="11738">MSNQQVTVEIGSNLFIMEVSSKQSDGSWKKHQSGIFTKREVGQEELQRILSQNEKHEEHGVSFRVRRSLDNIDRIKFERLVGNWWESYTEYALIPVELKA</sequence>
<dbReference type="AlphaFoldDB" id="A0A8H9N1Y3"/>
<reference evidence="1" key="1">
    <citation type="journal article" date="2018" name="Genome Biol.">
        <title>SKESA: strategic k-mer extension for scrupulous assemblies.</title>
        <authorList>
            <person name="Souvorov A."/>
            <person name="Agarwala R."/>
            <person name="Lipman D.J."/>
        </authorList>
    </citation>
    <scope>NUCLEOTIDE SEQUENCE</scope>
    <source>
        <strain evidence="1">BCW_3452</strain>
    </source>
</reference>
<reference evidence="1" key="2">
    <citation type="submission" date="2019-01" db="EMBL/GenBank/DDBJ databases">
        <authorList>
            <consortium name="NCBI Pathogen Detection Project"/>
        </authorList>
    </citation>
    <scope>NUCLEOTIDE SEQUENCE</scope>
    <source>
        <strain evidence="1">BCW_3452</strain>
    </source>
</reference>
<comment type="caution">
    <text evidence="1">The sequence shown here is derived from an EMBL/GenBank/DDBJ whole genome shotgun (WGS) entry which is preliminary data.</text>
</comment>
<gene>
    <name evidence="1" type="ORF">I7730_16175</name>
</gene>
<dbReference type="EMBL" id="DACRBY010000020">
    <property type="protein sequence ID" value="HAS8541321.1"/>
    <property type="molecule type" value="Genomic_DNA"/>
</dbReference>